<protein>
    <submittedName>
        <fullName evidence="1">Uncharacterized protein</fullName>
    </submittedName>
</protein>
<evidence type="ECO:0000313" key="2">
    <source>
        <dbReference type="Proteomes" id="UP000346198"/>
    </source>
</evidence>
<sequence length="405" mass="47931">MSREFSGHWYAPNSNERYGGKAIHQNSTLRLILWKHDNFINYDLLLGETLDGIKLTAILCNRRHQHHPNIETFISETTFEISALLIGAHIHSLNELSELGIAFTFSGLHQWLEYGAKEKPPGQIEVHEYLGRRIPFSLHDEARSERTCFEYHEKSNYVVSFWQEEKKLGSFLNHSYFTELWMSDFLSFVTQQKIFTRDASLRSPRLRISTEMIKPYYNKNASFDDGRILIQFHKIQDRIPSLWEEWCRLETEYRPLIHHHIKHLTTEQLEVSDIFLDLAITVEFYGRKRFSLDKFEPIINRIWEEQPEIIRNFLGKKSSFSKSARLFRNECAHLTPQKPVNRYNLDELKELQLKQIHLCWKLNILCKTIILSELGFSHDEISRMALDPQTTNHFQIPSINSQQLI</sequence>
<organism evidence="1 2">
    <name type="scientific">Pontiella sulfatireligans</name>
    <dbReference type="NCBI Taxonomy" id="2750658"/>
    <lineage>
        <taxon>Bacteria</taxon>
        <taxon>Pseudomonadati</taxon>
        <taxon>Kiritimatiellota</taxon>
        <taxon>Kiritimatiellia</taxon>
        <taxon>Kiritimatiellales</taxon>
        <taxon>Pontiellaceae</taxon>
        <taxon>Pontiella</taxon>
    </lineage>
</organism>
<reference evidence="1 2" key="1">
    <citation type="submission" date="2019-04" db="EMBL/GenBank/DDBJ databases">
        <authorList>
            <person name="Van Vliet M D."/>
        </authorList>
    </citation>
    <scope>NUCLEOTIDE SEQUENCE [LARGE SCALE GENOMIC DNA]</scope>
    <source>
        <strain evidence="1 2">F21</strain>
    </source>
</reference>
<name>A0A6C2UPS3_9BACT</name>
<dbReference type="AlphaFoldDB" id="A0A6C2UPS3"/>
<dbReference type="Proteomes" id="UP000346198">
    <property type="component" value="Unassembled WGS sequence"/>
</dbReference>
<proteinExistence type="predicted"/>
<accession>A0A6C2UPS3</accession>
<keyword evidence="2" id="KW-1185">Reference proteome</keyword>
<evidence type="ECO:0000313" key="1">
    <source>
        <dbReference type="EMBL" id="VGO21006.1"/>
    </source>
</evidence>
<dbReference type="RefSeq" id="WP_136062497.1">
    <property type="nucleotide sequence ID" value="NZ_CAAHFH010000002.1"/>
</dbReference>
<gene>
    <name evidence="1" type="ORF">SCARR_03075</name>
</gene>
<dbReference type="EMBL" id="CAAHFH010000002">
    <property type="protein sequence ID" value="VGO21006.1"/>
    <property type="molecule type" value="Genomic_DNA"/>
</dbReference>